<name>A0A0F8X5M4_9ZZZZ</name>
<dbReference type="PANTHER" id="PTHR12697:SF5">
    <property type="entry name" value="DEOXYHYPUSINE HYDROXYLASE"/>
    <property type="match status" value="1"/>
</dbReference>
<sequence length="266" mass="30735">MRPNSLQLLKKIETMERDEAIEALTSILKSSEEWEIKEKAVELLIRFDDPEKKRFQLLKNVFLNDRHPQLRLKLIELFTFCYKKDGIVFLKEQYKNCKDGAVRRLLIEMVGKIDLENSIPFLIEALGDTNIESKKSAINFLGKTRTNEAIVPLIELLHFRNSEIRNDLISSIVKLGKKGDMNVINKYLNSEDFSIKREIPVILGKIGNQTSENLLITNLKDENPIVRKNSVKALEKIIELKNVKHIMDILNDPDVEVEKEAIRILG</sequence>
<evidence type="ECO:0008006" key="2">
    <source>
        <dbReference type="Google" id="ProtNLM"/>
    </source>
</evidence>
<dbReference type="AlphaFoldDB" id="A0A0F8X5M4"/>
<dbReference type="Gene3D" id="1.25.10.10">
    <property type="entry name" value="Leucine-rich Repeat Variant"/>
    <property type="match status" value="2"/>
</dbReference>
<reference evidence="1" key="1">
    <citation type="journal article" date="2015" name="Nature">
        <title>Complex archaea that bridge the gap between prokaryotes and eukaryotes.</title>
        <authorList>
            <person name="Spang A."/>
            <person name="Saw J.H."/>
            <person name="Jorgensen S.L."/>
            <person name="Zaremba-Niedzwiedzka K."/>
            <person name="Martijn J."/>
            <person name="Lind A.E."/>
            <person name="van Eijk R."/>
            <person name="Schleper C."/>
            <person name="Guy L."/>
            <person name="Ettema T.J."/>
        </authorList>
    </citation>
    <scope>NUCLEOTIDE SEQUENCE</scope>
</reference>
<evidence type="ECO:0000313" key="1">
    <source>
        <dbReference type="EMBL" id="KKK64093.1"/>
    </source>
</evidence>
<gene>
    <name evidence="1" type="ORF">LCGC14_2987700</name>
</gene>
<feature type="non-terminal residue" evidence="1">
    <location>
        <position position="266"/>
    </location>
</feature>
<dbReference type="InterPro" id="IPR011989">
    <property type="entry name" value="ARM-like"/>
</dbReference>
<proteinExistence type="predicted"/>
<dbReference type="EMBL" id="LAZR01061183">
    <property type="protein sequence ID" value="KKK64093.1"/>
    <property type="molecule type" value="Genomic_DNA"/>
</dbReference>
<organism evidence="1">
    <name type="scientific">marine sediment metagenome</name>
    <dbReference type="NCBI Taxonomy" id="412755"/>
    <lineage>
        <taxon>unclassified sequences</taxon>
        <taxon>metagenomes</taxon>
        <taxon>ecological metagenomes</taxon>
    </lineage>
</organism>
<dbReference type="PANTHER" id="PTHR12697">
    <property type="entry name" value="PBS LYASE HEAT-LIKE PROTEIN"/>
    <property type="match status" value="1"/>
</dbReference>
<dbReference type="GO" id="GO:0016491">
    <property type="term" value="F:oxidoreductase activity"/>
    <property type="evidence" value="ECO:0007669"/>
    <property type="project" value="TreeGrafter"/>
</dbReference>
<dbReference type="InterPro" id="IPR016024">
    <property type="entry name" value="ARM-type_fold"/>
</dbReference>
<dbReference type="Pfam" id="PF13646">
    <property type="entry name" value="HEAT_2"/>
    <property type="match status" value="2"/>
</dbReference>
<dbReference type="SUPFAM" id="SSF48371">
    <property type="entry name" value="ARM repeat"/>
    <property type="match status" value="1"/>
</dbReference>
<comment type="caution">
    <text evidence="1">The sequence shown here is derived from an EMBL/GenBank/DDBJ whole genome shotgun (WGS) entry which is preliminary data.</text>
</comment>
<accession>A0A0F8X5M4</accession>
<protein>
    <recommendedName>
        <fullName evidence="2">HEAT repeat domain-containing protein</fullName>
    </recommendedName>
</protein>